<dbReference type="Gene3D" id="3.30.565.10">
    <property type="entry name" value="Histidine kinase-like ATPase, C-terminal domain"/>
    <property type="match status" value="1"/>
</dbReference>
<evidence type="ECO:0000256" key="12">
    <source>
        <dbReference type="ARBA" id="ARBA00023136"/>
    </source>
</evidence>
<dbReference type="SMART" id="SM00388">
    <property type="entry name" value="HisKA"/>
    <property type="match status" value="1"/>
</dbReference>
<dbReference type="SMART" id="SM00387">
    <property type="entry name" value="HATPase_c"/>
    <property type="match status" value="1"/>
</dbReference>
<dbReference type="InterPro" id="IPR052023">
    <property type="entry name" value="Histidine_kinase_KdpD"/>
</dbReference>
<dbReference type="PRINTS" id="PR00344">
    <property type="entry name" value="BCTRLSENSOR"/>
</dbReference>
<dbReference type="InterPro" id="IPR003661">
    <property type="entry name" value="HisK_dim/P_dom"/>
</dbReference>
<dbReference type="CDD" id="cd00082">
    <property type="entry name" value="HisKA"/>
    <property type="match status" value="1"/>
</dbReference>
<dbReference type="InterPro" id="IPR027417">
    <property type="entry name" value="P-loop_NTPase"/>
</dbReference>
<keyword evidence="11" id="KW-0902">Two-component regulatory system</keyword>
<dbReference type="PROSITE" id="PS50109">
    <property type="entry name" value="HIS_KIN"/>
    <property type="match status" value="1"/>
</dbReference>
<evidence type="ECO:0000259" key="14">
    <source>
        <dbReference type="PROSITE" id="PS50109"/>
    </source>
</evidence>
<evidence type="ECO:0000256" key="13">
    <source>
        <dbReference type="SAM" id="Phobius"/>
    </source>
</evidence>
<dbReference type="GO" id="GO:0016301">
    <property type="term" value="F:kinase activity"/>
    <property type="evidence" value="ECO:0007669"/>
    <property type="project" value="UniProtKB-KW"/>
</dbReference>
<dbReference type="SUPFAM" id="SSF47384">
    <property type="entry name" value="Homodimeric domain of signal transducing histidine kinase"/>
    <property type="match status" value="1"/>
</dbReference>
<comment type="caution">
    <text evidence="15">The sequence shown here is derived from an EMBL/GenBank/DDBJ whole genome shotgun (WGS) entry which is preliminary data.</text>
</comment>
<evidence type="ECO:0000256" key="10">
    <source>
        <dbReference type="ARBA" id="ARBA00022989"/>
    </source>
</evidence>
<feature type="transmembrane region" description="Helical" evidence="13">
    <location>
        <begin position="472"/>
        <end position="493"/>
    </location>
</feature>
<reference evidence="15 16" key="1">
    <citation type="submission" date="2020-03" db="EMBL/GenBank/DDBJ databases">
        <title>Soil Listeria distribution.</title>
        <authorList>
            <person name="Liao J."/>
            <person name="Wiedmann M."/>
        </authorList>
    </citation>
    <scope>NUCLEOTIDE SEQUENCE [LARGE SCALE GENOMIC DNA]</scope>
    <source>
        <strain evidence="15 16">FSL L7-1515</strain>
    </source>
</reference>
<keyword evidence="4" id="KW-0597">Phosphoprotein</keyword>
<dbReference type="InterPro" id="IPR038318">
    <property type="entry name" value="KdpD_sf"/>
</dbReference>
<feature type="transmembrane region" description="Helical" evidence="13">
    <location>
        <begin position="441"/>
        <end position="460"/>
    </location>
</feature>
<dbReference type="EC" id="2.7.13.3" evidence="3"/>
<dbReference type="Gene3D" id="3.40.50.620">
    <property type="entry name" value="HUPs"/>
    <property type="match status" value="1"/>
</dbReference>
<keyword evidence="8 15" id="KW-0418">Kinase</keyword>
<comment type="subcellular location">
    <subcellularLocation>
        <location evidence="2">Membrane</location>
        <topology evidence="2">Multi-pass membrane protein</topology>
    </subcellularLocation>
</comment>
<dbReference type="Pfam" id="PF13493">
    <property type="entry name" value="DUF4118"/>
    <property type="match status" value="1"/>
</dbReference>
<dbReference type="Pfam" id="PF00512">
    <property type="entry name" value="HisKA"/>
    <property type="match status" value="1"/>
</dbReference>
<name>A0ABR6SZA0_9LIST</name>
<dbReference type="Pfam" id="PF00582">
    <property type="entry name" value="Usp"/>
    <property type="match status" value="1"/>
</dbReference>
<dbReference type="InterPro" id="IPR003852">
    <property type="entry name" value="Sig_transdc_His_kinase_KdpD_N"/>
</dbReference>
<evidence type="ECO:0000313" key="16">
    <source>
        <dbReference type="Proteomes" id="UP000587800"/>
    </source>
</evidence>
<evidence type="ECO:0000256" key="11">
    <source>
        <dbReference type="ARBA" id="ARBA00023012"/>
    </source>
</evidence>
<proteinExistence type="predicted"/>
<evidence type="ECO:0000256" key="6">
    <source>
        <dbReference type="ARBA" id="ARBA00022692"/>
    </source>
</evidence>
<evidence type="ECO:0000256" key="2">
    <source>
        <dbReference type="ARBA" id="ARBA00004141"/>
    </source>
</evidence>
<dbReference type="SUPFAM" id="SSF55781">
    <property type="entry name" value="GAF domain-like"/>
    <property type="match status" value="1"/>
</dbReference>
<dbReference type="InterPro" id="IPR036890">
    <property type="entry name" value="HATPase_C_sf"/>
</dbReference>
<dbReference type="InterPro" id="IPR014729">
    <property type="entry name" value="Rossmann-like_a/b/a_fold"/>
</dbReference>
<dbReference type="SUPFAM" id="SSF55874">
    <property type="entry name" value="ATPase domain of HSP90 chaperone/DNA topoisomerase II/histidine kinase"/>
    <property type="match status" value="1"/>
</dbReference>
<accession>A0ABR6SZA0</accession>
<sequence>METNRPSPDALLVNLQEETDSSTGKLKIYFGFAAGVGKTYAMLNDAKDQLLAGVDVVAGYIEPHAREETIKMLEGIPVIPPKTVNHKNIALKEFDLDEALKRKPELILVDELAHTNAEGVRNKKRFQDVEELLQAGIDVYTTVNVQHIESLNDIVEGITKVAVRETIPDYVFDESDRVKLIDIEPDELLKRLEQGKIYQPERALTAMQNFFTRENLKLLREIAMRKAADRISHEYNQTGIYPEKRASTKWLVCIGTSPSSAKLIRWTARTAEAFRAPWTALYIENEENDYMSKEEKKCLRETMELAERLGAEIVTLAGHDIAETVAEYARLAGVTNIVVGKSRRRMGLRSLFEDDFEDQLITHLDNVDMHIIPSSNPQTKKRRMKIRFKNFLSWHDMAKMVLLLSLATAICIGLSEFGIGDQNVIMVYILSVLVISRVTSGYVYGVLGSIIGVMLFNFFFTSPLYTFNTIQAGYPVTFGIMLIVALITSALTVRIKTQASLAAERERRTEVLYEINKRLLVTRNLKGIIDLTNEYILHLFNRSVIFYSTDPAKSKKGIFVQAEGKEDASKLLNSDEEAVAHWVFKNKKRAGAGTDTLMGAFGYYMPVMSQGKVLGVIGISCSAEDGAPTQDNRIFLRMISSQVALALERQYLSEEQRQIIIESAKEKMRSNLLRAISHDLRTPLTGIIGASSALLAKEADLDKETQQNLIRGIKDDAGWLIRMVENLLSVTRISEGLVSLKREPEAVEEIIGEAVGRIKKRFSNRIIHVKVPNELLMVPMDGTLIEQVLINLMENALRHAGDKAEVWVDVVKTRETAIFSVRDNGVGIDANRLPELFDTFAVEARERSDMSRGLGLGLSICMSIIRAHEGTLEAKNNKLGGGATFWFTLPLTEERKNEQ</sequence>
<dbReference type="InterPro" id="IPR036097">
    <property type="entry name" value="HisK_dim/P_sf"/>
</dbReference>
<dbReference type="InterPro" id="IPR004358">
    <property type="entry name" value="Sig_transdc_His_kin-like_C"/>
</dbReference>
<dbReference type="InterPro" id="IPR003594">
    <property type="entry name" value="HATPase_dom"/>
</dbReference>
<dbReference type="EMBL" id="JAASUB010000020">
    <property type="protein sequence ID" value="MBC1511004.1"/>
    <property type="molecule type" value="Genomic_DNA"/>
</dbReference>
<keyword evidence="9" id="KW-0067">ATP-binding</keyword>
<evidence type="ECO:0000256" key="3">
    <source>
        <dbReference type="ARBA" id="ARBA00012438"/>
    </source>
</evidence>
<keyword evidence="6 13" id="KW-0812">Transmembrane</keyword>
<keyword evidence="5" id="KW-0808">Transferase</keyword>
<dbReference type="InterPro" id="IPR029016">
    <property type="entry name" value="GAF-like_dom_sf"/>
</dbReference>
<keyword evidence="16" id="KW-1185">Reference proteome</keyword>
<evidence type="ECO:0000256" key="5">
    <source>
        <dbReference type="ARBA" id="ARBA00022679"/>
    </source>
</evidence>
<dbReference type="Gene3D" id="3.30.450.40">
    <property type="match status" value="1"/>
</dbReference>
<keyword evidence="12 13" id="KW-0472">Membrane</keyword>
<evidence type="ECO:0000256" key="4">
    <source>
        <dbReference type="ARBA" id="ARBA00022553"/>
    </source>
</evidence>
<protein>
    <recommendedName>
        <fullName evidence="3">histidine kinase</fullName>
        <ecNumber evidence="3">2.7.13.3</ecNumber>
    </recommendedName>
</protein>
<dbReference type="InterPro" id="IPR025201">
    <property type="entry name" value="KdpD_TM"/>
</dbReference>
<dbReference type="CDD" id="cd00075">
    <property type="entry name" value="HATPase"/>
    <property type="match status" value="1"/>
</dbReference>
<evidence type="ECO:0000256" key="7">
    <source>
        <dbReference type="ARBA" id="ARBA00022741"/>
    </source>
</evidence>
<evidence type="ECO:0000256" key="1">
    <source>
        <dbReference type="ARBA" id="ARBA00000085"/>
    </source>
</evidence>
<feature type="domain" description="Histidine kinase" evidence="14">
    <location>
        <begin position="675"/>
        <end position="893"/>
    </location>
</feature>
<dbReference type="Pfam" id="PF02518">
    <property type="entry name" value="HATPase_c"/>
    <property type="match status" value="1"/>
</dbReference>
<dbReference type="Gene3D" id="1.10.287.130">
    <property type="match status" value="1"/>
</dbReference>
<gene>
    <name evidence="15" type="ORF">HCJ59_14030</name>
</gene>
<evidence type="ECO:0000256" key="8">
    <source>
        <dbReference type="ARBA" id="ARBA00022777"/>
    </source>
</evidence>
<evidence type="ECO:0000313" key="15">
    <source>
        <dbReference type="EMBL" id="MBC1511004.1"/>
    </source>
</evidence>
<dbReference type="InterPro" id="IPR005467">
    <property type="entry name" value="His_kinase_dom"/>
</dbReference>
<dbReference type="Gene3D" id="3.40.50.300">
    <property type="entry name" value="P-loop containing nucleotide triphosphate hydrolases"/>
    <property type="match status" value="1"/>
</dbReference>
<keyword evidence="10 13" id="KW-1133">Transmembrane helix</keyword>
<organism evidence="15 16">
    <name type="scientific">Listeria immobilis</name>
    <dbReference type="NCBI Taxonomy" id="2713502"/>
    <lineage>
        <taxon>Bacteria</taxon>
        <taxon>Bacillati</taxon>
        <taxon>Bacillota</taxon>
        <taxon>Bacilli</taxon>
        <taxon>Bacillales</taxon>
        <taxon>Listeriaceae</taxon>
        <taxon>Listeria</taxon>
    </lineage>
</organism>
<dbReference type="Gene3D" id="1.20.120.620">
    <property type="entry name" value="Backbone structure of the membrane domain of e. Coli histidine kinase receptor kdpd"/>
    <property type="match status" value="1"/>
</dbReference>
<dbReference type="Proteomes" id="UP000587800">
    <property type="component" value="Unassembled WGS sequence"/>
</dbReference>
<dbReference type="PANTHER" id="PTHR45569">
    <property type="entry name" value="SENSOR PROTEIN KDPD"/>
    <property type="match status" value="1"/>
</dbReference>
<comment type="catalytic activity">
    <reaction evidence="1">
        <text>ATP + protein L-histidine = ADP + protein N-phospho-L-histidine.</text>
        <dbReference type="EC" id="2.7.13.3"/>
    </reaction>
</comment>
<dbReference type="PANTHER" id="PTHR45569:SF1">
    <property type="entry name" value="SENSOR PROTEIN KDPD"/>
    <property type="match status" value="1"/>
</dbReference>
<dbReference type="CDD" id="cd01987">
    <property type="entry name" value="USP_KdpD-like"/>
    <property type="match status" value="1"/>
</dbReference>
<dbReference type="InterPro" id="IPR006016">
    <property type="entry name" value="UspA"/>
</dbReference>
<dbReference type="SUPFAM" id="SSF52402">
    <property type="entry name" value="Adenine nucleotide alpha hydrolases-like"/>
    <property type="match status" value="1"/>
</dbReference>
<evidence type="ECO:0000256" key="9">
    <source>
        <dbReference type="ARBA" id="ARBA00022840"/>
    </source>
</evidence>
<keyword evidence="7" id="KW-0547">Nucleotide-binding</keyword>
<dbReference type="Pfam" id="PF02702">
    <property type="entry name" value="KdpD"/>
    <property type="match status" value="1"/>
</dbReference>